<feature type="region of interest" description="Disordered" evidence="1">
    <location>
        <begin position="1"/>
        <end position="24"/>
    </location>
</feature>
<evidence type="ECO:0000256" key="1">
    <source>
        <dbReference type="SAM" id="MobiDB-lite"/>
    </source>
</evidence>
<name>A0A4Y2CV88_ARAVE</name>
<proteinExistence type="predicted"/>
<gene>
    <name evidence="2" type="ORF">AVEN_71467_1</name>
</gene>
<dbReference type="AlphaFoldDB" id="A0A4Y2CV88"/>
<comment type="caution">
    <text evidence="2">The sequence shown here is derived from an EMBL/GenBank/DDBJ whole genome shotgun (WGS) entry which is preliminary data.</text>
</comment>
<sequence length="104" mass="11608">MDWSTDECQVVSTKSNHSSVSDTASFPINCRPRWLVARSQPRDRRIAGSKPIPLKDPPCMGPVTLNHISSGKRPPAGVAWKFGEGCQLRCRPRHLTAFKDVRPK</sequence>
<dbReference type="Proteomes" id="UP000499080">
    <property type="component" value="Unassembled WGS sequence"/>
</dbReference>
<keyword evidence="3" id="KW-1185">Reference proteome</keyword>
<organism evidence="2 3">
    <name type="scientific">Araneus ventricosus</name>
    <name type="common">Orbweaver spider</name>
    <name type="synonym">Epeira ventricosa</name>
    <dbReference type="NCBI Taxonomy" id="182803"/>
    <lineage>
        <taxon>Eukaryota</taxon>
        <taxon>Metazoa</taxon>
        <taxon>Ecdysozoa</taxon>
        <taxon>Arthropoda</taxon>
        <taxon>Chelicerata</taxon>
        <taxon>Arachnida</taxon>
        <taxon>Araneae</taxon>
        <taxon>Araneomorphae</taxon>
        <taxon>Entelegynae</taxon>
        <taxon>Araneoidea</taxon>
        <taxon>Araneidae</taxon>
        <taxon>Araneus</taxon>
    </lineage>
</organism>
<reference evidence="2 3" key="1">
    <citation type="journal article" date="2019" name="Sci. Rep.">
        <title>Orb-weaving spider Araneus ventricosus genome elucidates the spidroin gene catalogue.</title>
        <authorList>
            <person name="Kono N."/>
            <person name="Nakamura H."/>
            <person name="Ohtoshi R."/>
            <person name="Moran D.A.P."/>
            <person name="Shinohara A."/>
            <person name="Yoshida Y."/>
            <person name="Fujiwara M."/>
            <person name="Mori M."/>
            <person name="Tomita M."/>
            <person name="Arakawa K."/>
        </authorList>
    </citation>
    <scope>NUCLEOTIDE SEQUENCE [LARGE SCALE GENOMIC DNA]</scope>
</reference>
<accession>A0A4Y2CV88</accession>
<dbReference type="EMBL" id="BGPR01000250">
    <property type="protein sequence ID" value="GBM08029.1"/>
    <property type="molecule type" value="Genomic_DNA"/>
</dbReference>
<evidence type="ECO:0000313" key="2">
    <source>
        <dbReference type="EMBL" id="GBM08029.1"/>
    </source>
</evidence>
<evidence type="ECO:0000313" key="3">
    <source>
        <dbReference type="Proteomes" id="UP000499080"/>
    </source>
</evidence>
<protein>
    <submittedName>
        <fullName evidence="2">Uncharacterized protein</fullName>
    </submittedName>
</protein>